<dbReference type="OrthoDB" id="7676067at2759"/>
<protein>
    <submittedName>
        <fullName evidence="1">Uncharacterized protein</fullName>
    </submittedName>
</protein>
<dbReference type="Proteomes" id="UP000784294">
    <property type="component" value="Unassembled WGS sequence"/>
</dbReference>
<evidence type="ECO:0000313" key="1">
    <source>
        <dbReference type="EMBL" id="VEL13160.1"/>
    </source>
</evidence>
<accession>A0A3S5ACW6</accession>
<gene>
    <name evidence="1" type="ORF">PXEA_LOCUS6600</name>
</gene>
<organism evidence="1 2">
    <name type="scientific">Protopolystoma xenopodis</name>
    <dbReference type="NCBI Taxonomy" id="117903"/>
    <lineage>
        <taxon>Eukaryota</taxon>
        <taxon>Metazoa</taxon>
        <taxon>Spiralia</taxon>
        <taxon>Lophotrochozoa</taxon>
        <taxon>Platyhelminthes</taxon>
        <taxon>Monogenea</taxon>
        <taxon>Polyopisthocotylea</taxon>
        <taxon>Polystomatidea</taxon>
        <taxon>Polystomatidae</taxon>
        <taxon>Protopolystoma</taxon>
    </lineage>
</organism>
<name>A0A3S5ACW6_9PLAT</name>
<proteinExistence type="predicted"/>
<comment type="caution">
    <text evidence="1">The sequence shown here is derived from an EMBL/GenBank/DDBJ whole genome shotgun (WGS) entry which is preliminary data.</text>
</comment>
<sequence>MARLTDDADYDARKCMGIYHVNGPTGNYHAYYGLRTRYVPLGLPANMTKLRKRGQTTSIDSPCDYCELNQLYSFGGVVSVEPVLRSNDLHRFRLWEGSAITCLTELAWRQVWRLYVVKLQRRINSQTHLLMRDNTSKATILKCATSGAHAFTYPSETINPPSTYTSADSSVSATRDVSDPKWSYPQFQVSRLSLLYIILNDL</sequence>
<evidence type="ECO:0000313" key="2">
    <source>
        <dbReference type="Proteomes" id="UP000784294"/>
    </source>
</evidence>
<dbReference type="EMBL" id="CAAALY010016913">
    <property type="protein sequence ID" value="VEL13160.1"/>
    <property type="molecule type" value="Genomic_DNA"/>
</dbReference>
<dbReference type="AlphaFoldDB" id="A0A3S5ACW6"/>
<reference evidence="1" key="1">
    <citation type="submission" date="2018-11" db="EMBL/GenBank/DDBJ databases">
        <authorList>
            <consortium name="Pathogen Informatics"/>
        </authorList>
    </citation>
    <scope>NUCLEOTIDE SEQUENCE</scope>
</reference>
<keyword evidence="2" id="KW-1185">Reference proteome</keyword>